<feature type="compositionally biased region" description="Basic and acidic residues" evidence="1">
    <location>
        <begin position="87"/>
        <end position="97"/>
    </location>
</feature>
<name>A0ABQ4XDX6_9ASTR</name>
<evidence type="ECO:0008006" key="4">
    <source>
        <dbReference type="Google" id="ProtNLM"/>
    </source>
</evidence>
<evidence type="ECO:0000256" key="1">
    <source>
        <dbReference type="SAM" id="MobiDB-lite"/>
    </source>
</evidence>
<reference evidence="2" key="2">
    <citation type="submission" date="2022-01" db="EMBL/GenBank/DDBJ databases">
        <authorList>
            <person name="Yamashiro T."/>
            <person name="Shiraishi A."/>
            <person name="Satake H."/>
            <person name="Nakayama K."/>
        </authorList>
    </citation>
    <scope>NUCLEOTIDE SEQUENCE</scope>
</reference>
<reference evidence="2" key="1">
    <citation type="journal article" date="2022" name="Int. J. Mol. Sci.">
        <title>Draft Genome of Tanacetum Coccineum: Genomic Comparison of Closely Related Tanacetum-Family Plants.</title>
        <authorList>
            <person name="Yamashiro T."/>
            <person name="Shiraishi A."/>
            <person name="Nakayama K."/>
            <person name="Satake H."/>
        </authorList>
    </citation>
    <scope>NUCLEOTIDE SEQUENCE</scope>
</reference>
<dbReference type="EMBL" id="BQNB010009435">
    <property type="protein sequence ID" value="GJS63491.1"/>
    <property type="molecule type" value="Genomic_DNA"/>
</dbReference>
<gene>
    <name evidence="2" type="ORF">Tco_0678055</name>
</gene>
<comment type="caution">
    <text evidence="2">The sequence shown here is derived from an EMBL/GenBank/DDBJ whole genome shotgun (WGS) entry which is preliminary data.</text>
</comment>
<sequence>MKSVRNTSATLRSYLKGSQIRNIDGKIIGKDGKPMMHVRHIETRKGEAIREEPVTVAKSLKDDIDRTFFEAWEDPNVGAMKITDGTYQDKNDAHESNENPNLASKRQGSFTDVLNSNKPSSKSKFRSLLNSEQVENADVVIQLATFTTAQQRYTNCLVGYFVGKNVAFPLVLEQGPWLIRNIPIILTKWSPNLALTKDKKTVMLDAFTSTMCVDPWDRMGYARALIEVSAKKELKQEVIMVVPEVEATFVYRPKISEPARTMETTSDDIDLFKLKNQFDSLRNQDDLLKENEVGETSGANAMKKDVNLNEDSESDVEEVYVENDSKGASTPSPDVNNV</sequence>
<feature type="compositionally biased region" description="Acidic residues" evidence="1">
    <location>
        <begin position="308"/>
        <end position="321"/>
    </location>
</feature>
<feature type="region of interest" description="Disordered" evidence="1">
    <location>
        <begin position="290"/>
        <end position="338"/>
    </location>
</feature>
<feature type="region of interest" description="Disordered" evidence="1">
    <location>
        <begin position="87"/>
        <end position="122"/>
    </location>
</feature>
<feature type="compositionally biased region" description="Polar residues" evidence="1">
    <location>
        <begin position="326"/>
        <end position="338"/>
    </location>
</feature>
<protein>
    <recommendedName>
        <fullName evidence="4">DUF4283 domain-containing protein</fullName>
    </recommendedName>
</protein>
<organism evidence="2 3">
    <name type="scientific">Tanacetum coccineum</name>
    <dbReference type="NCBI Taxonomy" id="301880"/>
    <lineage>
        <taxon>Eukaryota</taxon>
        <taxon>Viridiplantae</taxon>
        <taxon>Streptophyta</taxon>
        <taxon>Embryophyta</taxon>
        <taxon>Tracheophyta</taxon>
        <taxon>Spermatophyta</taxon>
        <taxon>Magnoliopsida</taxon>
        <taxon>eudicotyledons</taxon>
        <taxon>Gunneridae</taxon>
        <taxon>Pentapetalae</taxon>
        <taxon>asterids</taxon>
        <taxon>campanulids</taxon>
        <taxon>Asterales</taxon>
        <taxon>Asteraceae</taxon>
        <taxon>Asteroideae</taxon>
        <taxon>Anthemideae</taxon>
        <taxon>Anthemidinae</taxon>
        <taxon>Tanacetum</taxon>
    </lineage>
</organism>
<evidence type="ECO:0000313" key="2">
    <source>
        <dbReference type="EMBL" id="GJS63491.1"/>
    </source>
</evidence>
<keyword evidence="3" id="KW-1185">Reference proteome</keyword>
<dbReference type="Proteomes" id="UP001151760">
    <property type="component" value="Unassembled WGS sequence"/>
</dbReference>
<feature type="compositionally biased region" description="Polar residues" evidence="1">
    <location>
        <begin position="98"/>
        <end position="122"/>
    </location>
</feature>
<evidence type="ECO:0000313" key="3">
    <source>
        <dbReference type="Proteomes" id="UP001151760"/>
    </source>
</evidence>
<proteinExistence type="predicted"/>
<accession>A0ABQ4XDX6</accession>